<protein>
    <submittedName>
        <fullName evidence="9">PTS fructose transporter subunit IIA</fullName>
    </submittedName>
</protein>
<keyword evidence="2" id="KW-0813">Transport</keyword>
<feature type="domain" description="PTS EIIA type-4" evidence="8">
    <location>
        <begin position="1"/>
        <end position="126"/>
    </location>
</feature>
<comment type="subcellular location">
    <subcellularLocation>
        <location evidence="1">Cytoplasm</location>
    </subcellularLocation>
</comment>
<proteinExistence type="predicted"/>
<reference evidence="9 10" key="1">
    <citation type="submission" date="2018-11" db="EMBL/GenBank/DDBJ databases">
        <title>Clostridium sp. nov., a member of the family Erysipelotrichaceae isolated from pig faeces.</title>
        <authorList>
            <person name="Chang Y.-H."/>
        </authorList>
    </citation>
    <scope>NUCLEOTIDE SEQUENCE [LARGE SCALE GENOMIC DNA]</scope>
    <source>
        <strain evidence="9 10">YH-panp20</strain>
    </source>
</reference>
<dbReference type="CDD" id="cd00006">
    <property type="entry name" value="PTS_IIA_man"/>
    <property type="match status" value="1"/>
</dbReference>
<keyword evidence="7" id="KW-0418">Kinase</keyword>
<keyword evidence="10" id="KW-1185">Reference proteome</keyword>
<evidence type="ECO:0000256" key="3">
    <source>
        <dbReference type="ARBA" id="ARBA00022490"/>
    </source>
</evidence>
<evidence type="ECO:0000256" key="2">
    <source>
        <dbReference type="ARBA" id="ARBA00022448"/>
    </source>
</evidence>
<evidence type="ECO:0000313" key="10">
    <source>
        <dbReference type="Proteomes" id="UP000276568"/>
    </source>
</evidence>
<keyword evidence="4" id="KW-0762">Sugar transport</keyword>
<evidence type="ECO:0000259" key="8">
    <source>
        <dbReference type="PROSITE" id="PS51096"/>
    </source>
</evidence>
<dbReference type="GO" id="GO:0016301">
    <property type="term" value="F:kinase activity"/>
    <property type="evidence" value="ECO:0007669"/>
    <property type="project" value="UniProtKB-KW"/>
</dbReference>
<dbReference type="Gene3D" id="3.40.50.510">
    <property type="entry name" value="Phosphotransferase system, mannose-type IIA component"/>
    <property type="match status" value="1"/>
</dbReference>
<keyword evidence="6" id="KW-0598">Phosphotransferase system</keyword>
<evidence type="ECO:0000256" key="7">
    <source>
        <dbReference type="ARBA" id="ARBA00022777"/>
    </source>
</evidence>
<dbReference type="RefSeq" id="WP_128520357.1">
    <property type="nucleotide sequence ID" value="NZ_CAUWBR010000048.1"/>
</dbReference>
<name>A0A3N0I0L1_9FIRM</name>
<evidence type="ECO:0000256" key="4">
    <source>
        <dbReference type="ARBA" id="ARBA00022597"/>
    </source>
</evidence>
<dbReference type="PANTHER" id="PTHR33799:SF1">
    <property type="entry name" value="PTS SYSTEM MANNOSE-SPECIFIC EIIAB COMPONENT-RELATED"/>
    <property type="match status" value="1"/>
</dbReference>
<accession>A0A3N0I0L1</accession>
<dbReference type="GO" id="GO:0009401">
    <property type="term" value="P:phosphoenolpyruvate-dependent sugar phosphotransferase system"/>
    <property type="evidence" value="ECO:0007669"/>
    <property type="project" value="UniProtKB-KW"/>
</dbReference>
<dbReference type="InterPro" id="IPR036662">
    <property type="entry name" value="PTS_EIIA_man-typ_sf"/>
</dbReference>
<dbReference type="Proteomes" id="UP000276568">
    <property type="component" value="Unassembled WGS sequence"/>
</dbReference>
<comment type="caution">
    <text evidence="9">The sequence shown here is derived from an EMBL/GenBank/DDBJ whole genome shotgun (WGS) entry which is preliminary data.</text>
</comment>
<organism evidence="9 10">
    <name type="scientific">Absicoccus porci</name>
    <dbReference type="NCBI Taxonomy" id="2486576"/>
    <lineage>
        <taxon>Bacteria</taxon>
        <taxon>Bacillati</taxon>
        <taxon>Bacillota</taxon>
        <taxon>Erysipelotrichia</taxon>
        <taxon>Erysipelotrichales</taxon>
        <taxon>Erysipelotrichaceae</taxon>
        <taxon>Absicoccus</taxon>
    </lineage>
</organism>
<dbReference type="PANTHER" id="PTHR33799">
    <property type="entry name" value="PTS PERMEASE-RELATED-RELATED"/>
    <property type="match status" value="1"/>
</dbReference>
<evidence type="ECO:0000256" key="6">
    <source>
        <dbReference type="ARBA" id="ARBA00022683"/>
    </source>
</evidence>
<dbReference type="Pfam" id="PF03610">
    <property type="entry name" value="EIIA-man"/>
    <property type="match status" value="1"/>
</dbReference>
<dbReference type="OrthoDB" id="9799827at2"/>
<evidence type="ECO:0000256" key="5">
    <source>
        <dbReference type="ARBA" id="ARBA00022679"/>
    </source>
</evidence>
<dbReference type="SUPFAM" id="SSF53062">
    <property type="entry name" value="PTS system fructose IIA component-like"/>
    <property type="match status" value="1"/>
</dbReference>
<dbReference type="InterPro" id="IPR033887">
    <property type="entry name" value="PTS_IIA_man"/>
</dbReference>
<evidence type="ECO:0000313" key="9">
    <source>
        <dbReference type="EMBL" id="RNM30447.1"/>
    </source>
</evidence>
<dbReference type="GO" id="GO:0016020">
    <property type="term" value="C:membrane"/>
    <property type="evidence" value="ECO:0007669"/>
    <property type="project" value="InterPro"/>
</dbReference>
<dbReference type="GO" id="GO:0005737">
    <property type="term" value="C:cytoplasm"/>
    <property type="evidence" value="ECO:0007669"/>
    <property type="project" value="UniProtKB-SubCell"/>
</dbReference>
<keyword evidence="5" id="KW-0808">Transferase</keyword>
<evidence type="ECO:0000256" key="1">
    <source>
        <dbReference type="ARBA" id="ARBA00004496"/>
    </source>
</evidence>
<dbReference type="PROSITE" id="PS51096">
    <property type="entry name" value="PTS_EIIA_TYPE_4"/>
    <property type="match status" value="1"/>
</dbReference>
<gene>
    <name evidence="9" type="ORF">EDX97_06560</name>
</gene>
<dbReference type="EMBL" id="RJQC01000002">
    <property type="protein sequence ID" value="RNM30447.1"/>
    <property type="molecule type" value="Genomic_DNA"/>
</dbReference>
<dbReference type="InterPro" id="IPR004701">
    <property type="entry name" value="PTS_EIIA_man-typ"/>
</dbReference>
<dbReference type="InterPro" id="IPR051471">
    <property type="entry name" value="Bacterial_PTS_sugar_comp"/>
</dbReference>
<dbReference type="AlphaFoldDB" id="A0A3N0I0L1"/>
<keyword evidence="3" id="KW-0963">Cytoplasm</keyword>
<sequence length="142" mass="15543">MIGMIITGHGNFASGLTSSAEWFIGNLDNCVTVDFHIQDAPEVFYDHLLATVEFLSYCDSIIVLSDLVGGVPFQLSAQIANEKKNMQVVGGTNMGMLIEIAVARQEEGMTVEKLADIAVQIGQQQVAKFNFDEVKDDEENKI</sequence>